<proteinExistence type="predicted"/>
<dbReference type="InterPro" id="IPR046659">
    <property type="entry name" value="DUF6768"/>
</dbReference>
<feature type="transmembrane region" description="Helical" evidence="1">
    <location>
        <begin position="46"/>
        <end position="69"/>
    </location>
</feature>
<name>A0ABW2IKT5_9PROT</name>
<keyword evidence="1" id="KW-0812">Transmembrane</keyword>
<evidence type="ECO:0000313" key="2">
    <source>
        <dbReference type="EMBL" id="MFC7291482.1"/>
    </source>
</evidence>
<accession>A0ABW2IKT5</accession>
<keyword evidence="1" id="KW-1133">Transmembrane helix</keyword>
<gene>
    <name evidence="2" type="ORF">ACFQS8_07640</name>
</gene>
<sequence length="122" mass="13810">MSGFDDRLKGLLSAEDEAFIDESLNEDSYYKEAFASLSGPGRGMNIMAWIGVFIFSGVILYSIFAFFQADTVKDQIMWAALAIMGNTAQIAMKLWFHNRLNRFAIVREIKRLQLEIARSSSI</sequence>
<evidence type="ECO:0000313" key="3">
    <source>
        <dbReference type="Proteomes" id="UP001596492"/>
    </source>
</evidence>
<keyword evidence="3" id="KW-1185">Reference proteome</keyword>
<reference evidence="3" key="1">
    <citation type="journal article" date="2019" name="Int. J. Syst. Evol. Microbiol.">
        <title>The Global Catalogue of Microorganisms (GCM) 10K type strain sequencing project: providing services to taxonomists for standard genome sequencing and annotation.</title>
        <authorList>
            <consortium name="The Broad Institute Genomics Platform"/>
            <consortium name="The Broad Institute Genome Sequencing Center for Infectious Disease"/>
            <person name="Wu L."/>
            <person name="Ma J."/>
        </authorList>
    </citation>
    <scope>NUCLEOTIDE SEQUENCE [LARGE SCALE GENOMIC DNA]</scope>
    <source>
        <strain evidence="3">CCUG 51308</strain>
    </source>
</reference>
<comment type="caution">
    <text evidence="2">The sequence shown here is derived from an EMBL/GenBank/DDBJ whole genome shotgun (WGS) entry which is preliminary data.</text>
</comment>
<dbReference type="RefSeq" id="WP_382166712.1">
    <property type="nucleotide sequence ID" value="NZ_JBHTBR010000004.1"/>
</dbReference>
<organism evidence="2 3">
    <name type="scientific">Hirschia litorea</name>
    <dbReference type="NCBI Taxonomy" id="1199156"/>
    <lineage>
        <taxon>Bacteria</taxon>
        <taxon>Pseudomonadati</taxon>
        <taxon>Pseudomonadota</taxon>
        <taxon>Alphaproteobacteria</taxon>
        <taxon>Hyphomonadales</taxon>
        <taxon>Hyphomonadaceae</taxon>
        <taxon>Hirschia</taxon>
    </lineage>
</organism>
<dbReference type="Proteomes" id="UP001596492">
    <property type="component" value="Unassembled WGS sequence"/>
</dbReference>
<evidence type="ECO:0000256" key="1">
    <source>
        <dbReference type="SAM" id="Phobius"/>
    </source>
</evidence>
<dbReference type="EMBL" id="JBHTBR010000004">
    <property type="protein sequence ID" value="MFC7291482.1"/>
    <property type="molecule type" value="Genomic_DNA"/>
</dbReference>
<protein>
    <submittedName>
        <fullName evidence="2">DUF6768 family protein</fullName>
    </submittedName>
</protein>
<keyword evidence="1" id="KW-0472">Membrane</keyword>
<dbReference type="Pfam" id="PF20556">
    <property type="entry name" value="DUF6768"/>
    <property type="match status" value="1"/>
</dbReference>